<evidence type="ECO:0000256" key="1">
    <source>
        <dbReference type="ARBA" id="ARBA00006080"/>
    </source>
</evidence>
<accession>A0A9K3L8S0</accession>
<dbReference type="GO" id="GO:0048193">
    <property type="term" value="P:Golgi vesicle transport"/>
    <property type="evidence" value="ECO:0007669"/>
    <property type="project" value="TreeGrafter"/>
</dbReference>
<reference evidence="3" key="1">
    <citation type="journal article" date="2021" name="Sci. Rep.">
        <title>Diploid genomic architecture of Nitzschia inconspicua, an elite biomass production diatom.</title>
        <authorList>
            <person name="Oliver A."/>
            <person name="Podell S."/>
            <person name="Pinowska A."/>
            <person name="Traller J.C."/>
            <person name="Smith S.R."/>
            <person name="McClure R."/>
            <person name="Beliaev A."/>
            <person name="Bohutskyi P."/>
            <person name="Hill E.A."/>
            <person name="Rabines A."/>
            <person name="Zheng H."/>
            <person name="Allen L.Z."/>
            <person name="Kuo A."/>
            <person name="Grigoriev I.V."/>
            <person name="Allen A.E."/>
            <person name="Hazlebeck D."/>
            <person name="Allen E.E."/>
        </authorList>
    </citation>
    <scope>NUCLEOTIDE SEQUENCE</scope>
    <source>
        <strain evidence="3">Hildebrandi</strain>
    </source>
</reference>
<evidence type="ECO:0000256" key="2">
    <source>
        <dbReference type="SAM" id="MobiDB-lite"/>
    </source>
</evidence>
<evidence type="ECO:0000313" key="3">
    <source>
        <dbReference type="EMBL" id="KAG7357339.1"/>
    </source>
</evidence>
<reference evidence="3" key="2">
    <citation type="submission" date="2021-04" db="EMBL/GenBank/DDBJ databases">
        <authorList>
            <person name="Podell S."/>
        </authorList>
    </citation>
    <scope>NUCLEOTIDE SEQUENCE</scope>
    <source>
        <strain evidence="3">Hildebrandi</strain>
    </source>
</reference>
<feature type="compositionally biased region" description="Acidic residues" evidence="2">
    <location>
        <begin position="96"/>
        <end position="105"/>
    </location>
</feature>
<gene>
    <name evidence="3" type="ORF">IV203_002027</name>
</gene>
<keyword evidence="4" id="KW-1185">Reference proteome</keyword>
<dbReference type="GO" id="GO:0005829">
    <property type="term" value="C:cytosol"/>
    <property type="evidence" value="ECO:0007669"/>
    <property type="project" value="GOC"/>
</dbReference>
<protein>
    <submittedName>
        <fullName evidence="3">Vps51/Vps67 vacuolar sorting complex protein</fullName>
    </submittedName>
</protein>
<dbReference type="GO" id="GO:0042147">
    <property type="term" value="P:retrograde transport, endosome to Golgi"/>
    <property type="evidence" value="ECO:0007669"/>
    <property type="project" value="TreeGrafter"/>
</dbReference>
<comment type="similarity">
    <text evidence="1">Belongs to the VPS51 family.</text>
</comment>
<dbReference type="AlphaFoldDB" id="A0A9K3L8S0"/>
<dbReference type="GO" id="GO:0032456">
    <property type="term" value="P:endocytic recycling"/>
    <property type="evidence" value="ECO:0007669"/>
    <property type="project" value="TreeGrafter"/>
</dbReference>
<dbReference type="GO" id="GO:0007041">
    <property type="term" value="P:lysosomal transport"/>
    <property type="evidence" value="ECO:0007669"/>
    <property type="project" value="TreeGrafter"/>
</dbReference>
<feature type="compositionally biased region" description="Acidic residues" evidence="2">
    <location>
        <begin position="63"/>
        <end position="72"/>
    </location>
</feature>
<proteinExistence type="inferred from homology"/>
<dbReference type="OrthoDB" id="203678at2759"/>
<dbReference type="PANTHER" id="PTHR15954:SF4">
    <property type="entry name" value="VACUOLAR PROTEIN SORTING-ASSOCIATED PROTEIN 51 HOMOLOG"/>
    <property type="match status" value="1"/>
</dbReference>
<dbReference type="Pfam" id="PF08700">
    <property type="entry name" value="VPS51_Exo84_N"/>
    <property type="match status" value="1"/>
</dbReference>
<evidence type="ECO:0000313" key="4">
    <source>
        <dbReference type="Proteomes" id="UP000693970"/>
    </source>
</evidence>
<dbReference type="PANTHER" id="PTHR15954">
    <property type="entry name" value="VACUOLAR PROTEIN SORTING-ASSOCIATED PROTEIN 51 HOMOLOG"/>
    <property type="match status" value="1"/>
</dbReference>
<name>A0A9K3L8S0_9STRA</name>
<dbReference type="EMBL" id="JAGRRH010000015">
    <property type="protein sequence ID" value="KAG7357339.1"/>
    <property type="molecule type" value="Genomic_DNA"/>
</dbReference>
<feature type="region of interest" description="Disordered" evidence="2">
    <location>
        <begin position="1"/>
        <end position="34"/>
    </location>
</feature>
<dbReference type="GO" id="GO:0016020">
    <property type="term" value="C:membrane"/>
    <property type="evidence" value="ECO:0007669"/>
    <property type="project" value="TreeGrafter"/>
</dbReference>
<dbReference type="Proteomes" id="UP000693970">
    <property type="component" value="Unassembled WGS sequence"/>
</dbReference>
<organism evidence="3 4">
    <name type="scientific">Nitzschia inconspicua</name>
    <dbReference type="NCBI Taxonomy" id="303405"/>
    <lineage>
        <taxon>Eukaryota</taxon>
        <taxon>Sar</taxon>
        <taxon>Stramenopiles</taxon>
        <taxon>Ochrophyta</taxon>
        <taxon>Bacillariophyta</taxon>
        <taxon>Bacillariophyceae</taxon>
        <taxon>Bacillariophycidae</taxon>
        <taxon>Bacillariales</taxon>
        <taxon>Bacillariaceae</taxon>
        <taxon>Nitzschia</taxon>
    </lineage>
</organism>
<dbReference type="GO" id="GO:0000938">
    <property type="term" value="C:GARP complex"/>
    <property type="evidence" value="ECO:0007669"/>
    <property type="project" value="TreeGrafter"/>
</dbReference>
<dbReference type="GO" id="GO:1990745">
    <property type="term" value="C:EARP complex"/>
    <property type="evidence" value="ECO:0007669"/>
    <property type="project" value="TreeGrafter"/>
</dbReference>
<feature type="region of interest" description="Disordered" evidence="2">
    <location>
        <begin position="46"/>
        <end position="123"/>
    </location>
</feature>
<feature type="compositionally biased region" description="Basic and acidic residues" evidence="2">
    <location>
        <begin position="106"/>
        <end position="115"/>
    </location>
</feature>
<dbReference type="InterPro" id="IPR014812">
    <property type="entry name" value="Vps51"/>
</dbReference>
<dbReference type="GO" id="GO:0007030">
    <property type="term" value="P:Golgi organization"/>
    <property type="evidence" value="ECO:0007669"/>
    <property type="project" value="TreeGrafter"/>
</dbReference>
<comment type="caution">
    <text evidence="3">The sequence shown here is derived from an EMBL/GenBank/DDBJ whole genome shotgun (WGS) entry which is preliminary data.</text>
</comment>
<feature type="compositionally biased region" description="Basic and acidic residues" evidence="2">
    <location>
        <begin position="22"/>
        <end position="34"/>
    </location>
</feature>
<sequence length="1118" mass="122991">MSAPNNDGDADSFSSDSEDEFLTMRDDGKGGNVDREALIRKKLLESFYGKEAVTGQDDHNGSEDSDDDDDDSSSNNNKKNSKGRKLSSRSTSRDTYDDEDSDDEVDSQRRGRRVDPIAAADLDSPDFDAAKHTEAYVLHSGVHPLLETEESLACQVRTLDSSMQTLVYENYSRFIEATDAIRSIGVNVQANSSNLQKLSSSMESVGETARNIENSCGALRDSVVEKLRVKRLLQRLDALLKLPSTLKENIHAGRFRWASKSYLTAYNILSKHSAGFESLQRIEIECYEIMEALLVDVRRKLLHWSGNFIFDNDQDADETLQESEYKNPNFNHRSYPVPEDPPDPPKSVAEIFECAGAVALMLTNQRHRSDLVDSSEPVSLDRPVSVTRMASRVEFETGLTMDQCKNMALSACLRLFERFLDSHHIELQEAMFATDEPDGLAGFGEKIPLGDAAQLAVPTLQSSQALMEASAPSSSNLIPTKVLDSILEAATLYSMTFHSDNVEVSEPLSRFVSTSFETFMQNVKSELLDQLLQAAPKDWKRGYGSSVMDSKGGSDDANAETTGDIAEDHIDSDEKAYQHITNATSLLVESVRQLASGLSLPEVAIDVDIASVLVEQALGLSEAMVRKRVDQKFFNLRFRVIKNCLAPFCRKAIQVPESAAEDNCQVGGNDPVADAVQLASVALSDSLQLVDDTIRSILSHSKHGDAHDNTSSFTSSEDASMLKVAVQESSNRFANWLASAMEALAGCESIEHGHLVDIKPENPTPECAGYSYRETPGEDENTELIESVEGLMDELLEELEAIGFPSSRSDLSLAIVEMCRLAQSSVFDDIATSIATHTGIMTKQRTGKTGLFATSFDGTAKDHSNPISDRFRLAASRVLNLYSMSQGNQGASLLCASLVGVSQEDIANEAMPRPNTCAVLELVKSTCIECSGLFGGPKCGGPVPENLEDEYASLTMSRQHQLRAGGLAFDVERMFAEKVVVYPNSFEYAEFDRNSVVFLVMKVALKGLLEYCRCVRFSVPGYRNFLVDMEFLKFLLPHYVKNETLPDGSNPRTILENMLSDVCMCAKERCDGSAMLQDGSTEINRARAAVRSFMSNKSNDDPLLGRFLIVEEDETVAT</sequence>